<dbReference type="Gene3D" id="1.10.510.10">
    <property type="entry name" value="Transferase(Phosphotransferase) domain 1"/>
    <property type="match status" value="1"/>
</dbReference>
<protein>
    <recommendedName>
        <fullName evidence="1">non-specific serine/threonine protein kinase</fullName>
        <ecNumber evidence="1">2.7.11.1</ecNumber>
    </recommendedName>
</protein>
<evidence type="ECO:0000256" key="11">
    <source>
        <dbReference type="SAM" id="MobiDB-lite"/>
    </source>
</evidence>
<evidence type="ECO:0000256" key="2">
    <source>
        <dbReference type="ARBA" id="ARBA00022527"/>
    </source>
</evidence>
<accession>A0AAD6ZE88</accession>
<comment type="catalytic activity">
    <reaction evidence="7">
        <text>L-threonyl-[protein] + ATP = O-phospho-L-threonyl-[protein] + ADP + H(+)</text>
        <dbReference type="Rhea" id="RHEA:46608"/>
        <dbReference type="Rhea" id="RHEA-COMP:11060"/>
        <dbReference type="Rhea" id="RHEA-COMP:11605"/>
        <dbReference type="ChEBI" id="CHEBI:15378"/>
        <dbReference type="ChEBI" id="CHEBI:30013"/>
        <dbReference type="ChEBI" id="CHEBI:30616"/>
        <dbReference type="ChEBI" id="CHEBI:61977"/>
        <dbReference type="ChEBI" id="CHEBI:456216"/>
        <dbReference type="EC" id="2.7.11.1"/>
    </reaction>
</comment>
<feature type="region of interest" description="Disordered" evidence="11">
    <location>
        <begin position="372"/>
        <end position="409"/>
    </location>
</feature>
<dbReference type="EMBL" id="JARIHO010000056">
    <property type="protein sequence ID" value="KAJ7318775.1"/>
    <property type="molecule type" value="Genomic_DNA"/>
</dbReference>
<organism evidence="13 14">
    <name type="scientific">Mycena albidolilacea</name>
    <dbReference type="NCBI Taxonomy" id="1033008"/>
    <lineage>
        <taxon>Eukaryota</taxon>
        <taxon>Fungi</taxon>
        <taxon>Dikarya</taxon>
        <taxon>Basidiomycota</taxon>
        <taxon>Agaricomycotina</taxon>
        <taxon>Agaricomycetes</taxon>
        <taxon>Agaricomycetidae</taxon>
        <taxon>Agaricales</taxon>
        <taxon>Marasmiineae</taxon>
        <taxon>Mycenaceae</taxon>
        <taxon>Mycena</taxon>
    </lineage>
</organism>
<dbReference type="InterPro" id="IPR011009">
    <property type="entry name" value="Kinase-like_dom_sf"/>
</dbReference>
<dbReference type="AlphaFoldDB" id="A0AAD6ZE88"/>
<dbReference type="PROSITE" id="PS00107">
    <property type="entry name" value="PROTEIN_KINASE_ATP"/>
    <property type="match status" value="1"/>
</dbReference>
<evidence type="ECO:0000256" key="4">
    <source>
        <dbReference type="ARBA" id="ARBA00022741"/>
    </source>
</evidence>
<evidence type="ECO:0000256" key="7">
    <source>
        <dbReference type="ARBA" id="ARBA00047899"/>
    </source>
</evidence>
<feature type="binding site" evidence="9">
    <location>
        <position position="58"/>
    </location>
    <ligand>
        <name>ATP</name>
        <dbReference type="ChEBI" id="CHEBI:30616"/>
    </ligand>
</feature>
<proteinExistence type="inferred from homology"/>
<evidence type="ECO:0000256" key="1">
    <source>
        <dbReference type="ARBA" id="ARBA00012513"/>
    </source>
</evidence>
<dbReference type="InterPro" id="IPR000719">
    <property type="entry name" value="Prot_kinase_dom"/>
</dbReference>
<dbReference type="PROSITE" id="PS00108">
    <property type="entry name" value="PROTEIN_KINASE_ST"/>
    <property type="match status" value="1"/>
</dbReference>
<dbReference type="GO" id="GO:0007165">
    <property type="term" value="P:signal transduction"/>
    <property type="evidence" value="ECO:0007669"/>
    <property type="project" value="TreeGrafter"/>
</dbReference>
<keyword evidence="3" id="KW-0808">Transferase</keyword>
<dbReference type="Proteomes" id="UP001218218">
    <property type="component" value="Unassembled WGS sequence"/>
</dbReference>
<keyword evidence="2 10" id="KW-0723">Serine/threonine-protein kinase</keyword>
<dbReference type="Pfam" id="PF00069">
    <property type="entry name" value="Pkinase"/>
    <property type="match status" value="1"/>
</dbReference>
<dbReference type="SMART" id="SM00220">
    <property type="entry name" value="S_TKc"/>
    <property type="match status" value="1"/>
</dbReference>
<evidence type="ECO:0000313" key="14">
    <source>
        <dbReference type="Proteomes" id="UP001218218"/>
    </source>
</evidence>
<comment type="similarity">
    <text evidence="10">Belongs to the protein kinase superfamily.</text>
</comment>
<dbReference type="EC" id="2.7.11.1" evidence="1"/>
<evidence type="ECO:0000256" key="8">
    <source>
        <dbReference type="ARBA" id="ARBA00048679"/>
    </source>
</evidence>
<name>A0AAD6ZE88_9AGAR</name>
<dbReference type="SUPFAM" id="SSF56112">
    <property type="entry name" value="Protein kinase-like (PK-like)"/>
    <property type="match status" value="1"/>
</dbReference>
<evidence type="ECO:0000256" key="5">
    <source>
        <dbReference type="ARBA" id="ARBA00022777"/>
    </source>
</evidence>
<keyword evidence="14" id="KW-1185">Reference proteome</keyword>
<reference evidence="13" key="1">
    <citation type="submission" date="2023-03" db="EMBL/GenBank/DDBJ databases">
        <title>Massive genome expansion in bonnet fungi (Mycena s.s.) driven by repeated elements and novel gene families across ecological guilds.</title>
        <authorList>
            <consortium name="Lawrence Berkeley National Laboratory"/>
            <person name="Harder C.B."/>
            <person name="Miyauchi S."/>
            <person name="Viragh M."/>
            <person name="Kuo A."/>
            <person name="Thoen E."/>
            <person name="Andreopoulos B."/>
            <person name="Lu D."/>
            <person name="Skrede I."/>
            <person name="Drula E."/>
            <person name="Henrissat B."/>
            <person name="Morin E."/>
            <person name="Kohler A."/>
            <person name="Barry K."/>
            <person name="LaButti K."/>
            <person name="Morin E."/>
            <person name="Salamov A."/>
            <person name="Lipzen A."/>
            <person name="Mereny Z."/>
            <person name="Hegedus B."/>
            <person name="Baldrian P."/>
            <person name="Stursova M."/>
            <person name="Weitz H."/>
            <person name="Taylor A."/>
            <person name="Grigoriev I.V."/>
            <person name="Nagy L.G."/>
            <person name="Martin F."/>
            <person name="Kauserud H."/>
        </authorList>
    </citation>
    <scope>NUCLEOTIDE SEQUENCE</scope>
    <source>
        <strain evidence="13">CBHHK002</strain>
    </source>
</reference>
<keyword evidence="5 13" id="KW-0418">Kinase</keyword>
<dbReference type="PANTHER" id="PTHR43895:SF32">
    <property type="entry name" value="SERINE_THREONINE-PROTEIN KINASE CHK1"/>
    <property type="match status" value="1"/>
</dbReference>
<gene>
    <name evidence="13" type="ORF">DFH08DRAFT_396823</name>
</gene>
<sequence length="470" mass="51060">MPHQSGTLPNLAGTVVDGGRLELVNTIGAGAYGRLYKARDVVSSSSSSSSSSTFYAVKCLKRPALSSRDAKFQDRERILHRRVSCHPNVVTLHRHFVDPDHVYLVMDLCTGGDMYGAILDGVYHGQTELIKRTFASLVDAVRFCHSRGVYHRDLKPENVLVDHEGGNPLIADFGLSTESKLSRDVDCGSGSYMCPESFGAASSSYYPQHSDAWALCIILVNLVTAMNPWYTAQPSDTRWRAFTADTASYLREIIPISRPLNELLSRCFRTNPRHRPALGLLWHEILCMDELMMSEADLRNASPGVRRAAGIAVPRAGATAYPYDSSDCSSGSSSGYSSLDASLGRLVNLPAPAGLAPAATLSHLLTVPVPAPRRHRRSQPVPSASKVPFASPADRDLSSEAESEGPITPQAHLVQLPDVSSGQDANSNTDTDTSAGVAIVTVDNVDVIGRPRGKPGKLRRFVRRLRVWRK</sequence>
<evidence type="ECO:0000313" key="13">
    <source>
        <dbReference type="EMBL" id="KAJ7318775.1"/>
    </source>
</evidence>
<dbReference type="PROSITE" id="PS50011">
    <property type="entry name" value="PROTEIN_KINASE_DOM"/>
    <property type="match status" value="1"/>
</dbReference>
<dbReference type="InterPro" id="IPR008271">
    <property type="entry name" value="Ser/Thr_kinase_AS"/>
</dbReference>
<evidence type="ECO:0000256" key="10">
    <source>
        <dbReference type="RuleBase" id="RU000304"/>
    </source>
</evidence>
<dbReference type="GO" id="GO:0005524">
    <property type="term" value="F:ATP binding"/>
    <property type="evidence" value="ECO:0007669"/>
    <property type="project" value="UniProtKB-UniRule"/>
</dbReference>
<evidence type="ECO:0000256" key="6">
    <source>
        <dbReference type="ARBA" id="ARBA00022840"/>
    </source>
</evidence>
<keyword evidence="6 9" id="KW-0067">ATP-binding</keyword>
<dbReference type="PANTHER" id="PTHR43895">
    <property type="entry name" value="CALCIUM/CALMODULIN-DEPENDENT PROTEIN KINASE KINASE-RELATED"/>
    <property type="match status" value="1"/>
</dbReference>
<dbReference type="GO" id="GO:0004674">
    <property type="term" value="F:protein serine/threonine kinase activity"/>
    <property type="evidence" value="ECO:0007669"/>
    <property type="project" value="UniProtKB-KW"/>
</dbReference>
<feature type="domain" description="Protein kinase" evidence="12">
    <location>
        <begin position="21"/>
        <end position="286"/>
    </location>
</feature>
<keyword evidence="4 9" id="KW-0547">Nucleotide-binding</keyword>
<comment type="caution">
    <text evidence="13">The sequence shown here is derived from an EMBL/GenBank/DDBJ whole genome shotgun (WGS) entry which is preliminary data.</text>
</comment>
<dbReference type="InterPro" id="IPR017441">
    <property type="entry name" value="Protein_kinase_ATP_BS"/>
</dbReference>
<comment type="catalytic activity">
    <reaction evidence="8">
        <text>L-seryl-[protein] + ATP = O-phospho-L-seryl-[protein] + ADP + H(+)</text>
        <dbReference type="Rhea" id="RHEA:17989"/>
        <dbReference type="Rhea" id="RHEA-COMP:9863"/>
        <dbReference type="Rhea" id="RHEA-COMP:11604"/>
        <dbReference type="ChEBI" id="CHEBI:15378"/>
        <dbReference type="ChEBI" id="CHEBI:29999"/>
        <dbReference type="ChEBI" id="CHEBI:30616"/>
        <dbReference type="ChEBI" id="CHEBI:83421"/>
        <dbReference type="ChEBI" id="CHEBI:456216"/>
        <dbReference type="EC" id="2.7.11.1"/>
    </reaction>
</comment>
<evidence type="ECO:0000259" key="12">
    <source>
        <dbReference type="PROSITE" id="PS50011"/>
    </source>
</evidence>
<evidence type="ECO:0000256" key="3">
    <source>
        <dbReference type="ARBA" id="ARBA00022679"/>
    </source>
</evidence>
<evidence type="ECO:0000256" key="9">
    <source>
        <dbReference type="PROSITE-ProRule" id="PRU10141"/>
    </source>
</evidence>